<dbReference type="GeneID" id="112686151"/>
<dbReference type="OrthoDB" id="6592967at2759"/>
<evidence type="ECO:0000313" key="1">
    <source>
        <dbReference type="EMBL" id="MBY75486.1"/>
    </source>
</evidence>
<evidence type="ECO:0000313" key="3">
    <source>
        <dbReference type="RefSeq" id="XP_025414119.1"/>
    </source>
</evidence>
<sequence>MTVTNRKKQGDIYKTSSSIASNVINKPNVSVHSFSTLSDSYCTNNFDENYSLMTLPTSDNSTASWLDADDSYQVVDFLDKATRILHNEEDFSDAYHNQLRFEYEQWKRIPHLRIIGKRIYQSNESMQKNHQQSCQVDSRQTTVHNRDLDLLRDQVINIMTETLWQRLLDKINIKSVSQKQSILESQQHSSGRIESALIVSSILPANKPPIMFKVRPHLETVNQSGSLCREQSNSKYNLKPWSNSNVNILPPIGTHQKKAENRTKRWFSAVSTPGKNHALPRPVTSITTHVNNTAVNVCFDISIDGKSIKSIKKKEYCSPS</sequence>
<reference evidence="1" key="1">
    <citation type="submission" date="2018-04" db="EMBL/GenBank/DDBJ databases">
        <title>Transcriptome assembly of Sipha flava.</title>
        <authorList>
            <person name="Scully E.D."/>
            <person name="Geib S.M."/>
            <person name="Palmer N.A."/>
            <person name="Koch K."/>
            <person name="Bradshaw J."/>
            <person name="Heng-Moss T."/>
            <person name="Sarath G."/>
        </authorList>
    </citation>
    <scope>NUCLEOTIDE SEQUENCE</scope>
</reference>
<dbReference type="EMBL" id="GGMS01006283">
    <property type="protein sequence ID" value="MBY75486.1"/>
    <property type="molecule type" value="Transcribed_RNA"/>
</dbReference>
<keyword evidence="2" id="KW-1185">Reference proteome</keyword>
<protein>
    <submittedName>
        <fullName evidence="3">Uncharacterized protein LOC112686151</fullName>
    </submittedName>
</protein>
<dbReference type="Proteomes" id="UP000694846">
    <property type="component" value="Unplaced"/>
</dbReference>
<evidence type="ECO:0000313" key="2">
    <source>
        <dbReference type="Proteomes" id="UP000694846"/>
    </source>
</evidence>
<reference evidence="3" key="2">
    <citation type="submission" date="2025-04" db="UniProtKB">
        <authorList>
            <consortium name="RefSeq"/>
        </authorList>
    </citation>
    <scope>IDENTIFICATION</scope>
    <source>
        <tissue evidence="3">Whole body</tissue>
    </source>
</reference>
<proteinExistence type="predicted"/>
<organism evidence="1">
    <name type="scientific">Sipha flava</name>
    <name type="common">yellow sugarcane aphid</name>
    <dbReference type="NCBI Taxonomy" id="143950"/>
    <lineage>
        <taxon>Eukaryota</taxon>
        <taxon>Metazoa</taxon>
        <taxon>Ecdysozoa</taxon>
        <taxon>Arthropoda</taxon>
        <taxon>Hexapoda</taxon>
        <taxon>Insecta</taxon>
        <taxon>Pterygota</taxon>
        <taxon>Neoptera</taxon>
        <taxon>Paraneoptera</taxon>
        <taxon>Hemiptera</taxon>
        <taxon>Sternorrhyncha</taxon>
        <taxon>Aphidomorpha</taxon>
        <taxon>Aphidoidea</taxon>
        <taxon>Aphididae</taxon>
        <taxon>Sipha</taxon>
    </lineage>
</organism>
<dbReference type="RefSeq" id="XP_025414119.1">
    <property type="nucleotide sequence ID" value="XM_025558334.1"/>
</dbReference>
<accession>A0A2S2QCM0</accession>
<name>A0A2S2QCM0_9HEMI</name>
<gene>
    <name evidence="3" type="primary">LOC112686151</name>
    <name evidence="1" type="ORF">g.45323</name>
</gene>
<dbReference type="AlphaFoldDB" id="A0A2S2QCM0"/>